<keyword evidence="4" id="KW-0472">Membrane</keyword>
<protein>
    <submittedName>
        <fullName evidence="6">Uncharacterized protein</fullName>
    </submittedName>
</protein>
<organism evidence="6 7">
    <name type="scientific">Caenorhabditis bovis</name>
    <dbReference type="NCBI Taxonomy" id="2654633"/>
    <lineage>
        <taxon>Eukaryota</taxon>
        <taxon>Metazoa</taxon>
        <taxon>Ecdysozoa</taxon>
        <taxon>Nematoda</taxon>
        <taxon>Chromadorea</taxon>
        <taxon>Rhabditida</taxon>
        <taxon>Rhabditina</taxon>
        <taxon>Rhabditomorpha</taxon>
        <taxon>Rhabditoidea</taxon>
        <taxon>Rhabditidae</taxon>
        <taxon>Peloderinae</taxon>
        <taxon>Caenorhabditis</taxon>
    </lineage>
</organism>
<evidence type="ECO:0000256" key="1">
    <source>
        <dbReference type="ARBA" id="ARBA00004606"/>
    </source>
</evidence>
<dbReference type="OrthoDB" id="2019572at2759"/>
<evidence type="ECO:0000313" key="7">
    <source>
        <dbReference type="Proteomes" id="UP000494206"/>
    </source>
</evidence>
<dbReference type="GO" id="GO:0016020">
    <property type="term" value="C:membrane"/>
    <property type="evidence" value="ECO:0007669"/>
    <property type="project" value="UniProtKB-SubCell"/>
</dbReference>
<keyword evidence="5" id="KW-0325">Glycoprotein</keyword>
<evidence type="ECO:0000256" key="3">
    <source>
        <dbReference type="ARBA" id="ARBA00022679"/>
    </source>
</evidence>
<comment type="caution">
    <text evidence="6">The sequence shown here is derived from an EMBL/GenBank/DDBJ whole genome shotgun (WGS) entry which is preliminary data.</text>
</comment>
<dbReference type="Proteomes" id="UP000494206">
    <property type="component" value="Unassembled WGS sequence"/>
</dbReference>
<dbReference type="GO" id="GO:0016757">
    <property type="term" value="F:glycosyltransferase activity"/>
    <property type="evidence" value="ECO:0007669"/>
    <property type="project" value="UniProtKB-KW"/>
</dbReference>
<dbReference type="AlphaFoldDB" id="A0A8S1E6K4"/>
<keyword evidence="7" id="KW-1185">Reference proteome</keyword>
<dbReference type="Pfam" id="PF02485">
    <property type="entry name" value="Branch"/>
    <property type="match status" value="2"/>
</dbReference>
<evidence type="ECO:0000313" key="6">
    <source>
        <dbReference type="EMBL" id="CAB3397138.1"/>
    </source>
</evidence>
<evidence type="ECO:0000256" key="2">
    <source>
        <dbReference type="ARBA" id="ARBA00022676"/>
    </source>
</evidence>
<accession>A0A8S1E6K4</accession>
<dbReference type="PANTHER" id="PTHR46671:SF7">
    <property type="entry name" value="CORE-2_I-BRANCHING ENZYME"/>
    <property type="match status" value="1"/>
</dbReference>
<evidence type="ECO:0000256" key="5">
    <source>
        <dbReference type="ARBA" id="ARBA00023180"/>
    </source>
</evidence>
<dbReference type="PANTHER" id="PTHR46671">
    <property type="entry name" value="PROTEIN CBG11221"/>
    <property type="match status" value="1"/>
</dbReference>
<proteinExistence type="predicted"/>
<keyword evidence="3" id="KW-0808">Transferase</keyword>
<sequence>MRYVTVDNYVDNYFSKSASKFLNCSAFFNNSKDSIDVYVNRGRLRIYPDDPKDLAMDCDSMHSRIHGDISNFSQLKRSVAFVRNIYNSYELQEIFISTNYHPNQTFCHVLDKKSSEDFKRKMRKLDDCFDNILVLDKELDFDSKGHEQDRGHFLCLEAILNRKWNHALLLQNYDLVSKSNVELAEISEILDISSIVEMNDAYTYRYNVSANWTPHGLKLFKNETGVPYQILHGNLTIRKNLNEVVLSKVFVDELFEKLNLDPIIEQFNNKMYYGVDEMLVQTLYASKLGLKGQMISNCTKYSKEFSRMTQWNFSGPNGYDKYCKSKWKRHGICILGVEYLELLANTNALTANKVMADVDMGTPICMHEFLLGKLDRKPTFNDEFVRQYPQVRELAQIANRTFNPANFNSDIQFLNCNGFFNNLNYSIDMYVNRGRLRIYPDDPKDLAMDCDSMHSRIHGDISNFSQLKRSVAFVRNIYNSYELQEIFISTNYHPNQTFCHVLDKKSSEDFKRKMRKLDDCFDNILVLDKELDFDSKGHEQDRGHFLCLEAILNRNWNHALLLQNYDLVVKSNEELSEISGILNISSLVEMFKARSERYKKSADWTPHGLKLFKNETGISKEILHKNLTIRKNLNEVFLSKVFLEDIFDKLNLENLIKRFDNKKYFGVDEMLVQTLYASKLGLKGQMISNCSMFRENVVRYTHWEINQKKGFDEKCKSKKKRHGICIMGIEYLKSLININALIANKVMADVDMGTPICMHEFLLGKLHRKPTFNHKFVRQYPQVRELAQIANRTFNPANFKCAN</sequence>
<comment type="subcellular location">
    <subcellularLocation>
        <location evidence="1">Membrane</location>
        <topology evidence="1">Single-pass type II membrane protein</topology>
    </subcellularLocation>
</comment>
<gene>
    <name evidence="6" type="ORF">CBOVIS_LOCUS603</name>
</gene>
<name>A0A8S1E6K4_9PELO</name>
<evidence type="ECO:0000256" key="4">
    <source>
        <dbReference type="ARBA" id="ARBA00023136"/>
    </source>
</evidence>
<reference evidence="6 7" key="1">
    <citation type="submission" date="2020-04" db="EMBL/GenBank/DDBJ databases">
        <authorList>
            <person name="Laetsch R D."/>
            <person name="Stevens L."/>
            <person name="Kumar S."/>
            <person name="Blaxter L. M."/>
        </authorList>
    </citation>
    <scope>NUCLEOTIDE SEQUENCE [LARGE SCALE GENOMIC DNA]</scope>
</reference>
<keyword evidence="2" id="KW-0328">Glycosyltransferase</keyword>
<dbReference type="EMBL" id="CADEPM010000001">
    <property type="protein sequence ID" value="CAB3397138.1"/>
    <property type="molecule type" value="Genomic_DNA"/>
</dbReference>
<dbReference type="InterPro" id="IPR003406">
    <property type="entry name" value="Glyco_trans_14"/>
</dbReference>